<dbReference type="EMBL" id="JAKGBZ010000037">
    <property type="protein sequence ID" value="MCF3948054.1"/>
    <property type="molecule type" value="Genomic_DNA"/>
</dbReference>
<name>A0ABS9DZD4_9PROT</name>
<reference evidence="2 3" key="1">
    <citation type="submission" date="2022-01" db="EMBL/GenBank/DDBJ databases">
        <authorList>
            <person name="Won M."/>
            <person name="Kim S.-J."/>
            <person name="Kwon S.-W."/>
        </authorList>
    </citation>
    <scope>NUCLEOTIDE SEQUENCE [LARGE SCALE GENOMIC DNA]</scope>
    <source>
        <strain evidence="2 3">KCTC 23505</strain>
    </source>
</reference>
<accession>A0ABS9DZD4</accession>
<dbReference type="InterPro" id="IPR014147">
    <property type="entry name" value="T4SS_TrbJ"/>
</dbReference>
<feature type="coiled-coil region" evidence="1">
    <location>
        <begin position="54"/>
        <end position="81"/>
    </location>
</feature>
<dbReference type="Proteomes" id="UP001521209">
    <property type="component" value="Unassembled WGS sequence"/>
</dbReference>
<gene>
    <name evidence="2" type="primary">trbJ</name>
    <name evidence="2" type="ORF">L2A60_15365</name>
</gene>
<proteinExistence type="predicted"/>
<evidence type="ECO:0000256" key="1">
    <source>
        <dbReference type="SAM" id="Coils"/>
    </source>
</evidence>
<dbReference type="RefSeq" id="WP_013640695.1">
    <property type="nucleotide sequence ID" value="NZ_JAKGBZ010000037.1"/>
</dbReference>
<dbReference type="NCBIfam" id="TIGR02780">
    <property type="entry name" value="TrbJ_Ti"/>
    <property type="match status" value="1"/>
</dbReference>
<evidence type="ECO:0000313" key="2">
    <source>
        <dbReference type="EMBL" id="MCF3948054.1"/>
    </source>
</evidence>
<dbReference type="NCBIfam" id="NF010448">
    <property type="entry name" value="PRK13874.1"/>
    <property type="match status" value="1"/>
</dbReference>
<keyword evidence="3" id="KW-1185">Reference proteome</keyword>
<keyword evidence="1" id="KW-0175">Coiled coil</keyword>
<comment type="caution">
    <text evidence="2">The sequence shown here is derived from an EMBL/GenBank/DDBJ whole genome shotgun (WGS) entry which is preliminary data.</text>
</comment>
<protein>
    <submittedName>
        <fullName evidence="2">P-type conjugative transfer protein TrbJ</fullName>
    </submittedName>
</protein>
<evidence type="ECO:0000313" key="3">
    <source>
        <dbReference type="Proteomes" id="UP001521209"/>
    </source>
</evidence>
<organism evidence="2 3">
    <name type="scientific">Acidiphilium iwatense</name>
    <dbReference type="NCBI Taxonomy" id="768198"/>
    <lineage>
        <taxon>Bacteria</taxon>
        <taxon>Pseudomonadati</taxon>
        <taxon>Pseudomonadota</taxon>
        <taxon>Alphaproteobacteria</taxon>
        <taxon>Acetobacterales</taxon>
        <taxon>Acidocellaceae</taxon>
        <taxon>Acidiphilium</taxon>
    </lineage>
</organism>
<sequence>MNRPARSRHRQKKIVSMGLIAVLAIAVPIATQAAIPVIDFSNLTQNVLTAARTLDEVNNQIAQLQQGISMLENQARNLTALPFSVLSQLQSSMGQINQLMGQAQSLAYSVQQVQQQFRTLYPNYQSAGFQGNVTQASLLADANARWQASINTFQQTMDVQSQIVAAIPADQADLSSLVTASQGAVGALQAIQSSNQLLALQSRQLSATQDLIAADARAQAANAMQNAEVRSAAQAEWQRFYGNGVGYTFAPVNLFGGSAP</sequence>